<feature type="domain" description="Immunity protein 30" evidence="1">
    <location>
        <begin position="13"/>
        <end position="106"/>
    </location>
</feature>
<name>A0A540X8H8_9BACT</name>
<keyword evidence="3" id="KW-1185">Reference proteome</keyword>
<dbReference type="RefSeq" id="WP_141640686.1">
    <property type="nucleotide sequence ID" value="NZ_VIFM01000005.1"/>
</dbReference>
<protein>
    <recommendedName>
        <fullName evidence="1">Immunity protein 30 domain-containing protein</fullName>
    </recommendedName>
</protein>
<dbReference type="Proteomes" id="UP000315369">
    <property type="component" value="Unassembled WGS sequence"/>
</dbReference>
<proteinExistence type="predicted"/>
<organism evidence="2 3">
    <name type="scientific">Myxococcus llanfairpwllgwyngyllgogerychwyrndrobwllllantysiliogogogochensis</name>
    <dbReference type="NCBI Taxonomy" id="2590453"/>
    <lineage>
        <taxon>Bacteria</taxon>
        <taxon>Pseudomonadati</taxon>
        <taxon>Myxococcota</taxon>
        <taxon>Myxococcia</taxon>
        <taxon>Myxococcales</taxon>
        <taxon>Cystobacterineae</taxon>
        <taxon>Myxococcaceae</taxon>
        <taxon>Myxococcus</taxon>
    </lineage>
</organism>
<dbReference type="OrthoDB" id="7009327at2"/>
<dbReference type="Pfam" id="PF15565">
    <property type="entry name" value="Imm30"/>
    <property type="match status" value="1"/>
</dbReference>
<sequence>MELRRELEFYSKLSTPSDVEAFSRVLGRMASSKDRKYIPVMLSYLDDNTEHGDLMKEIIGMSESFGADDYVSTVVDMTGTLQDRAWDWLEIIHYRIFNSDELTTVYKDALAGHAEEAAVRGYLKEFLNGNPEKREHVEFVLAD</sequence>
<evidence type="ECO:0000313" key="3">
    <source>
        <dbReference type="Proteomes" id="UP000315369"/>
    </source>
</evidence>
<accession>A0A540X8H8</accession>
<dbReference type="InterPro" id="IPR029084">
    <property type="entry name" value="Imm30"/>
</dbReference>
<dbReference type="AlphaFoldDB" id="A0A540X8H8"/>
<dbReference type="EMBL" id="VIFM01000005">
    <property type="protein sequence ID" value="TQF17601.1"/>
    <property type="molecule type" value="Genomic_DNA"/>
</dbReference>
<comment type="caution">
    <text evidence="2">The sequence shown here is derived from an EMBL/GenBank/DDBJ whole genome shotgun (WGS) entry which is preliminary data.</text>
</comment>
<reference evidence="2 3" key="1">
    <citation type="submission" date="2019-06" db="EMBL/GenBank/DDBJ databases">
        <authorList>
            <person name="Livingstone P."/>
            <person name="Whitworth D."/>
        </authorList>
    </citation>
    <scope>NUCLEOTIDE SEQUENCE [LARGE SCALE GENOMIC DNA]</scope>
    <source>
        <strain evidence="2 3">AM401</strain>
    </source>
</reference>
<gene>
    <name evidence="2" type="ORF">FJV41_02070</name>
</gene>
<evidence type="ECO:0000259" key="1">
    <source>
        <dbReference type="Pfam" id="PF15565"/>
    </source>
</evidence>
<evidence type="ECO:0000313" key="2">
    <source>
        <dbReference type="EMBL" id="TQF17601.1"/>
    </source>
</evidence>